<dbReference type="SUPFAM" id="SSF56112">
    <property type="entry name" value="Protein kinase-like (PK-like)"/>
    <property type="match status" value="1"/>
</dbReference>
<keyword evidence="2" id="KW-0472">Membrane</keyword>
<keyword evidence="5" id="KW-1185">Reference proteome</keyword>
<accession>A0A1H1N1W2</accession>
<dbReference type="Pfam" id="PF03109">
    <property type="entry name" value="ABC1"/>
    <property type="match status" value="1"/>
</dbReference>
<comment type="similarity">
    <text evidence="1">Belongs to the protein kinase superfamily. ADCK protein kinase family.</text>
</comment>
<evidence type="ECO:0000259" key="3">
    <source>
        <dbReference type="Pfam" id="PF03109"/>
    </source>
</evidence>
<dbReference type="STRING" id="117157.SAMN04489717_1067"/>
<keyword evidence="2" id="KW-0812">Transmembrane</keyword>
<feature type="domain" description="ABC1 atypical kinase-like" evidence="3">
    <location>
        <begin position="191"/>
        <end position="434"/>
    </location>
</feature>
<dbReference type="InterPro" id="IPR011009">
    <property type="entry name" value="Kinase-like_dom_sf"/>
</dbReference>
<evidence type="ECO:0000313" key="5">
    <source>
        <dbReference type="Proteomes" id="UP000198983"/>
    </source>
</evidence>
<dbReference type="AlphaFoldDB" id="A0A1H1N1W2"/>
<dbReference type="EMBL" id="LT629732">
    <property type="protein sequence ID" value="SDR93121.1"/>
    <property type="molecule type" value="Genomic_DNA"/>
</dbReference>
<feature type="transmembrane region" description="Helical" evidence="2">
    <location>
        <begin position="627"/>
        <end position="653"/>
    </location>
</feature>
<dbReference type="RefSeq" id="WP_197681694.1">
    <property type="nucleotide sequence ID" value="NZ_LT629732.1"/>
</dbReference>
<name>A0A1H1N1W2_9ACTN</name>
<gene>
    <name evidence="4" type="ORF">SAMN04489717_1067</name>
</gene>
<dbReference type="Proteomes" id="UP000198983">
    <property type="component" value="Chromosome I"/>
</dbReference>
<feature type="transmembrane region" description="Helical" evidence="2">
    <location>
        <begin position="69"/>
        <end position="90"/>
    </location>
</feature>
<feature type="transmembrane region" description="Helical" evidence="2">
    <location>
        <begin position="38"/>
        <end position="57"/>
    </location>
</feature>
<dbReference type="InterPro" id="IPR050154">
    <property type="entry name" value="UbiB_kinase"/>
</dbReference>
<dbReference type="InterPro" id="IPR004147">
    <property type="entry name" value="ABC1_dom"/>
</dbReference>
<feature type="transmembrane region" description="Helical" evidence="2">
    <location>
        <begin position="594"/>
        <end position="615"/>
    </location>
</feature>
<evidence type="ECO:0000256" key="1">
    <source>
        <dbReference type="ARBA" id="ARBA00009670"/>
    </source>
</evidence>
<sequence length="658" mass="70962">MQKLLGTVFFLPTLFLVGLGFAVAIRRLLGVRIGLVRTVLAAALALTVSGPLLTAMVRRPEAIDTGSGILLTVLAACCASLVAMIVLVIGEVLVPDGSLPGPVELWRGWRSRMVRARRYSQIVRIAARHGLGRFLRGYRHSGLESPTSRRHLARSVRLALDEGGVTFVKLGQQLSTRRDLLPPEFVTELTQLQDNAAPIAWPQVEEVLVAEFGRPVGEVFAEFDHTPLAAASVAQVHSARLPDGRPVVVKVQRPGIERTVERDLDILLRLARTLESRTDWGRSLGVADLAGGFAEALREELDFTVERDNLQAMAAALADGPAREVRVPVPHAGLATERVLVMERLHGTPLGAAEEALAALGTERRRQVANALLETVFDQVLVRGMFHVDLHPGNVLVAADGSLGMLDLGSVGRLDGTTRLAVGRLLAALGRADSMAACDALLELVDRPDEIDERTLERALGVLIVRYASPGANAGAAAFAELFRLVTAHRLGIPPQVAAIFRTFATLEGTLTVVDPEFDLVAGAREAGRAQLAESVEPVRLRQSLEDELVTLLPMLRRLPRRVDRIADAVEHGRFTVNVRLFADARDRRVVTDLVHQALLAFVGAAAGVLAVMLLGTDGGPQVTETFGLFGLLAYALLIVAVVLVLRVLVVVFRRDPA</sequence>
<dbReference type="PANTHER" id="PTHR10566">
    <property type="entry name" value="CHAPERONE-ACTIVITY OF BC1 COMPLEX CABC1 -RELATED"/>
    <property type="match status" value="1"/>
</dbReference>
<organism evidence="4 5">
    <name type="scientific">Actinopolymorpha singaporensis</name>
    <dbReference type="NCBI Taxonomy" id="117157"/>
    <lineage>
        <taxon>Bacteria</taxon>
        <taxon>Bacillati</taxon>
        <taxon>Actinomycetota</taxon>
        <taxon>Actinomycetes</taxon>
        <taxon>Propionibacteriales</taxon>
        <taxon>Actinopolymorphaceae</taxon>
        <taxon>Actinopolymorpha</taxon>
    </lineage>
</organism>
<keyword evidence="4" id="KW-0830">Ubiquinone</keyword>
<keyword evidence="2" id="KW-1133">Transmembrane helix</keyword>
<proteinExistence type="inferred from homology"/>
<reference evidence="4 5" key="1">
    <citation type="submission" date="2016-10" db="EMBL/GenBank/DDBJ databases">
        <authorList>
            <person name="de Groot N.N."/>
        </authorList>
    </citation>
    <scope>NUCLEOTIDE SEQUENCE [LARGE SCALE GENOMIC DNA]</scope>
    <source>
        <strain evidence="4 5">DSM 22024</strain>
    </source>
</reference>
<dbReference type="PANTHER" id="PTHR10566:SF113">
    <property type="entry name" value="PROTEIN ACTIVITY OF BC1 COMPLEX KINASE 7, CHLOROPLASTIC"/>
    <property type="match status" value="1"/>
</dbReference>
<evidence type="ECO:0000313" key="4">
    <source>
        <dbReference type="EMBL" id="SDR93121.1"/>
    </source>
</evidence>
<evidence type="ECO:0000256" key="2">
    <source>
        <dbReference type="SAM" id="Phobius"/>
    </source>
</evidence>
<protein>
    <submittedName>
        <fullName evidence="4">Ubiquinone biosynthesis protein</fullName>
    </submittedName>
</protein>
<dbReference type="CDD" id="cd05121">
    <property type="entry name" value="ABC1_ADCK3-like"/>
    <property type="match status" value="1"/>
</dbReference>